<accession>A0ABN1S1U1</accession>
<dbReference type="Proteomes" id="UP001500665">
    <property type="component" value="Unassembled WGS sequence"/>
</dbReference>
<sequence>MVGSKGGANTVKGAKLGFSEPLFHRARLKDIPEGSVPDSGSANPVNQTAREQATTAPPNQSA</sequence>
<protein>
    <submittedName>
        <fullName evidence="2">Uncharacterized protein</fullName>
    </submittedName>
</protein>
<reference evidence="2 3" key="1">
    <citation type="journal article" date="2019" name="Int. J. Syst. Evol. Microbiol.">
        <title>The Global Catalogue of Microorganisms (GCM) 10K type strain sequencing project: providing services to taxonomists for standard genome sequencing and annotation.</title>
        <authorList>
            <consortium name="The Broad Institute Genomics Platform"/>
            <consortium name="The Broad Institute Genome Sequencing Center for Infectious Disease"/>
            <person name="Wu L."/>
            <person name="Ma J."/>
        </authorList>
    </citation>
    <scope>NUCLEOTIDE SEQUENCE [LARGE SCALE GENOMIC DNA]</scope>
    <source>
        <strain evidence="2 3">JCM 10696</strain>
    </source>
</reference>
<feature type="region of interest" description="Disordered" evidence="1">
    <location>
        <begin position="1"/>
        <end position="62"/>
    </location>
</feature>
<proteinExistence type="predicted"/>
<dbReference type="EMBL" id="BAAAHH010000066">
    <property type="protein sequence ID" value="GAA0969620.1"/>
    <property type="molecule type" value="Genomic_DNA"/>
</dbReference>
<evidence type="ECO:0000313" key="2">
    <source>
        <dbReference type="EMBL" id="GAA0969620.1"/>
    </source>
</evidence>
<evidence type="ECO:0000256" key="1">
    <source>
        <dbReference type="SAM" id="MobiDB-lite"/>
    </source>
</evidence>
<organism evidence="2 3">
    <name type="scientific">Actinocorallia libanotica</name>
    <dbReference type="NCBI Taxonomy" id="46162"/>
    <lineage>
        <taxon>Bacteria</taxon>
        <taxon>Bacillati</taxon>
        <taxon>Actinomycetota</taxon>
        <taxon>Actinomycetes</taxon>
        <taxon>Streptosporangiales</taxon>
        <taxon>Thermomonosporaceae</taxon>
        <taxon>Actinocorallia</taxon>
    </lineage>
</organism>
<name>A0ABN1S1U1_9ACTN</name>
<feature type="compositionally biased region" description="Polar residues" evidence="1">
    <location>
        <begin position="38"/>
        <end position="62"/>
    </location>
</feature>
<comment type="caution">
    <text evidence="2">The sequence shown here is derived from an EMBL/GenBank/DDBJ whole genome shotgun (WGS) entry which is preliminary data.</text>
</comment>
<gene>
    <name evidence="2" type="ORF">GCM10009550_76540</name>
</gene>
<evidence type="ECO:0000313" key="3">
    <source>
        <dbReference type="Proteomes" id="UP001500665"/>
    </source>
</evidence>
<keyword evidence="3" id="KW-1185">Reference proteome</keyword>